<dbReference type="GO" id="GO:0006412">
    <property type="term" value="P:translation"/>
    <property type="evidence" value="ECO:0007669"/>
    <property type="project" value="InterPro"/>
</dbReference>
<dbReference type="EMBL" id="MHNI01000018">
    <property type="protein sequence ID" value="OGZ42432.1"/>
    <property type="molecule type" value="Genomic_DNA"/>
</dbReference>
<evidence type="ECO:0000313" key="9">
    <source>
        <dbReference type="Proteomes" id="UP000176700"/>
    </source>
</evidence>
<sequence length="119" mass="14092">MPRVKRGTTSLKRRRNILKQTKGYRWGRKSKERAAREALLHAYTHSFHDRRKKKGDFRKLWNIKISAAANERNISYSRLINLLKKTNIRLNRKMLAELAEHHPKAFDAVVKETTKKLSL</sequence>
<dbReference type="Gene3D" id="1.10.1900.20">
    <property type="entry name" value="Ribosomal protein L20"/>
    <property type="match status" value="1"/>
</dbReference>
<dbReference type="CDD" id="cd07026">
    <property type="entry name" value="Ribosomal_L20"/>
    <property type="match status" value="1"/>
</dbReference>
<dbReference type="FunFam" id="1.10.1900.20:FF:000001">
    <property type="entry name" value="50S ribosomal protein L20"/>
    <property type="match status" value="1"/>
</dbReference>
<evidence type="ECO:0000256" key="2">
    <source>
        <dbReference type="ARBA" id="ARBA00022980"/>
    </source>
</evidence>
<dbReference type="Proteomes" id="UP000176700">
    <property type="component" value="Unassembled WGS sequence"/>
</dbReference>
<gene>
    <name evidence="5" type="primary">rplT</name>
    <name evidence="8" type="ORF">A2W41_03550</name>
</gene>
<comment type="caution">
    <text evidence="8">The sequence shown here is derived from an EMBL/GenBank/DDBJ whole genome shotgun (WGS) entry which is preliminary data.</text>
</comment>
<organism evidence="8 9">
    <name type="scientific">Candidatus Ryanbacteria bacterium RIFCSPHIGHO2_01_45_13</name>
    <dbReference type="NCBI Taxonomy" id="1802112"/>
    <lineage>
        <taxon>Bacteria</taxon>
        <taxon>Candidatus Ryaniibacteriota</taxon>
    </lineage>
</organism>
<evidence type="ECO:0000313" key="8">
    <source>
        <dbReference type="EMBL" id="OGZ42432.1"/>
    </source>
</evidence>
<dbReference type="GO" id="GO:0003735">
    <property type="term" value="F:structural constituent of ribosome"/>
    <property type="evidence" value="ECO:0007669"/>
    <property type="project" value="InterPro"/>
</dbReference>
<dbReference type="PRINTS" id="PR00062">
    <property type="entry name" value="RIBOSOMALL20"/>
</dbReference>
<dbReference type="InterPro" id="IPR035566">
    <property type="entry name" value="Ribosomal_protein_bL20_C"/>
</dbReference>
<dbReference type="Gene3D" id="6.10.160.10">
    <property type="match status" value="1"/>
</dbReference>
<feature type="compositionally biased region" description="Basic residues" evidence="7">
    <location>
        <begin position="1"/>
        <end position="17"/>
    </location>
</feature>
<dbReference type="InterPro" id="IPR005813">
    <property type="entry name" value="Ribosomal_bL20"/>
</dbReference>
<feature type="region of interest" description="Disordered" evidence="7">
    <location>
        <begin position="1"/>
        <end position="30"/>
    </location>
</feature>
<dbReference type="GO" id="GO:1990904">
    <property type="term" value="C:ribonucleoprotein complex"/>
    <property type="evidence" value="ECO:0007669"/>
    <property type="project" value="UniProtKB-KW"/>
</dbReference>
<dbReference type="AlphaFoldDB" id="A0A1G2FXI3"/>
<name>A0A1G2FXI3_9BACT</name>
<accession>A0A1G2FXI3</accession>
<dbReference type="NCBIfam" id="TIGR01032">
    <property type="entry name" value="rplT_bact"/>
    <property type="match status" value="1"/>
</dbReference>
<dbReference type="GO" id="GO:0005840">
    <property type="term" value="C:ribosome"/>
    <property type="evidence" value="ECO:0007669"/>
    <property type="project" value="UniProtKB-KW"/>
</dbReference>
<evidence type="ECO:0000256" key="6">
    <source>
        <dbReference type="RuleBase" id="RU000560"/>
    </source>
</evidence>
<dbReference type="SUPFAM" id="SSF74731">
    <property type="entry name" value="Ribosomal protein L20"/>
    <property type="match status" value="1"/>
</dbReference>
<dbReference type="GO" id="GO:0019843">
    <property type="term" value="F:rRNA binding"/>
    <property type="evidence" value="ECO:0007669"/>
    <property type="project" value="UniProtKB-UniRule"/>
</dbReference>
<keyword evidence="2 5" id="KW-0689">Ribosomal protein</keyword>
<comment type="function">
    <text evidence="5 6">Binds directly to 23S ribosomal RNA and is necessary for the in vitro assembly process of the 50S ribosomal subunit. It is not involved in the protein synthesizing functions of that subunit.</text>
</comment>
<evidence type="ECO:0000256" key="5">
    <source>
        <dbReference type="HAMAP-Rule" id="MF_00382"/>
    </source>
</evidence>
<evidence type="ECO:0000256" key="3">
    <source>
        <dbReference type="ARBA" id="ARBA00023274"/>
    </source>
</evidence>
<keyword evidence="5 6" id="KW-0694">RNA-binding</keyword>
<dbReference type="HAMAP" id="MF_00382">
    <property type="entry name" value="Ribosomal_bL20"/>
    <property type="match status" value="1"/>
</dbReference>
<reference evidence="8 9" key="1">
    <citation type="journal article" date="2016" name="Nat. Commun.">
        <title>Thousands of microbial genomes shed light on interconnected biogeochemical processes in an aquifer system.</title>
        <authorList>
            <person name="Anantharaman K."/>
            <person name="Brown C.T."/>
            <person name="Hug L.A."/>
            <person name="Sharon I."/>
            <person name="Castelle C.J."/>
            <person name="Probst A.J."/>
            <person name="Thomas B.C."/>
            <person name="Singh A."/>
            <person name="Wilkins M.J."/>
            <person name="Karaoz U."/>
            <person name="Brodie E.L."/>
            <person name="Williams K.H."/>
            <person name="Hubbard S.S."/>
            <person name="Banfield J.F."/>
        </authorList>
    </citation>
    <scope>NUCLEOTIDE SEQUENCE [LARGE SCALE GENOMIC DNA]</scope>
</reference>
<evidence type="ECO:0000256" key="1">
    <source>
        <dbReference type="ARBA" id="ARBA00007698"/>
    </source>
</evidence>
<keyword evidence="5 6" id="KW-0699">rRNA-binding</keyword>
<evidence type="ECO:0000256" key="4">
    <source>
        <dbReference type="ARBA" id="ARBA00035172"/>
    </source>
</evidence>
<dbReference type="Pfam" id="PF00453">
    <property type="entry name" value="Ribosomal_L20"/>
    <property type="match status" value="1"/>
</dbReference>
<comment type="similarity">
    <text evidence="1 5 6">Belongs to the bacterial ribosomal protein bL20 family.</text>
</comment>
<proteinExistence type="inferred from homology"/>
<dbReference type="PANTHER" id="PTHR10986">
    <property type="entry name" value="39S RIBOSOMAL PROTEIN L20"/>
    <property type="match status" value="1"/>
</dbReference>
<keyword evidence="3 5" id="KW-0687">Ribonucleoprotein</keyword>
<dbReference type="GO" id="GO:0000027">
    <property type="term" value="P:ribosomal large subunit assembly"/>
    <property type="evidence" value="ECO:0007669"/>
    <property type="project" value="UniProtKB-UniRule"/>
</dbReference>
<protein>
    <recommendedName>
        <fullName evidence="4 5">Large ribosomal subunit protein bL20</fullName>
    </recommendedName>
</protein>
<evidence type="ECO:0000256" key="7">
    <source>
        <dbReference type="SAM" id="MobiDB-lite"/>
    </source>
</evidence>